<dbReference type="EMBL" id="JABGBW010000003">
    <property type="protein sequence ID" value="MBC2576145.1"/>
    <property type="molecule type" value="Genomic_DNA"/>
</dbReference>
<comment type="caution">
    <text evidence="3">The sequence shown here is derived from an EMBL/GenBank/DDBJ whole genome shotgun (WGS) entry which is preliminary data.</text>
</comment>
<name>A0ABR6TLG6_9FIRM</name>
<feature type="domain" description="CNA-B" evidence="2">
    <location>
        <begin position="164"/>
        <end position="246"/>
    </location>
</feature>
<protein>
    <submittedName>
        <fullName evidence="3">Cna B-type domain-containing protein</fullName>
    </submittedName>
</protein>
<dbReference type="SUPFAM" id="SSF49478">
    <property type="entry name" value="Cna protein B-type domain"/>
    <property type="match status" value="1"/>
</dbReference>
<proteinExistence type="predicted"/>
<evidence type="ECO:0000313" key="3">
    <source>
        <dbReference type="EMBL" id="MBC2576145.1"/>
    </source>
</evidence>
<dbReference type="CDD" id="cd00222">
    <property type="entry name" value="CollagenBindB"/>
    <property type="match status" value="1"/>
</dbReference>
<accession>A0ABR6TLG6</accession>
<reference evidence="3 4" key="1">
    <citation type="submission" date="2020-05" db="EMBL/GenBank/DDBJ databases">
        <title>Draft genome of xy-202 and genomic insight in genome of the genus Peptostreptococcus.</title>
        <authorList>
            <person name="Zhang Z."/>
        </authorList>
    </citation>
    <scope>NUCLEOTIDE SEQUENCE [LARGE SCALE GENOMIC DNA]</scope>
    <source>
        <strain evidence="3 4">DSM 27025</strain>
    </source>
</reference>
<evidence type="ECO:0000256" key="1">
    <source>
        <dbReference type="SAM" id="Phobius"/>
    </source>
</evidence>
<keyword evidence="1" id="KW-0472">Membrane</keyword>
<keyword evidence="4" id="KW-1185">Reference proteome</keyword>
<dbReference type="RefSeq" id="WP_185624171.1">
    <property type="nucleotide sequence ID" value="NZ_JABGBW010000003.1"/>
</dbReference>
<keyword evidence="1" id="KW-1133">Transmembrane helix</keyword>
<keyword evidence="1" id="KW-0812">Transmembrane</keyword>
<dbReference type="Gene3D" id="2.60.40.1140">
    <property type="entry name" value="Collagen-binding surface protein Cna, B-type domain"/>
    <property type="match status" value="1"/>
</dbReference>
<dbReference type="Gene3D" id="2.60.40.10">
    <property type="entry name" value="Immunoglobulins"/>
    <property type="match status" value="1"/>
</dbReference>
<evidence type="ECO:0000313" key="4">
    <source>
        <dbReference type="Proteomes" id="UP000713904"/>
    </source>
</evidence>
<feature type="transmembrane region" description="Helical" evidence="1">
    <location>
        <begin position="270"/>
        <end position="290"/>
    </location>
</feature>
<organism evidence="3 4">
    <name type="scientific">Peptostreptococcus canis</name>
    <dbReference type="NCBI Taxonomy" id="1159213"/>
    <lineage>
        <taxon>Bacteria</taxon>
        <taxon>Bacillati</taxon>
        <taxon>Bacillota</taxon>
        <taxon>Clostridia</taxon>
        <taxon>Peptostreptococcales</taxon>
        <taxon>Peptostreptococcaceae</taxon>
        <taxon>Peptostreptococcus</taxon>
    </lineage>
</organism>
<dbReference type="InterPro" id="IPR008454">
    <property type="entry name" value="Collagen-bd_Cna-like_B-typ_dom"/>
</dbReference>
<sequence>MKKIKYYSLILLIFMVIFSVSINKIYANDTGSISIVKLLNKDGKENTTPVSGSIFGLVKISDKEISNEEKEKLVKELELMSIEDIQKKYETYGKFIISDATDNSGQTTISNLKIGSYYVIEIEKTGDILKKSNSTSPFIVNIEKTNKSIKVYTKSTTPSNGDEISVKKVWVGSKLKKIQVYLYANNKKINEVELSDTNDWSYTFKSLNKKDSNGEEIIYTIKEQVPDGYISDIKKKDSNVFIITNTENNISKNPPKESGRGGSIIRTGDWTIYLIIGLGIILMALGYKVYKKPHTK</sequence>
<evidence type="ECO:0000259" key="2">
    <source>
        <dbReference type="Pfam" id="PF05738"/>
    </source>
</evidence>
<dbReference type="InterPro" id="IPR013783">
    <property type="entry name" value="Ig-like_fold"/>
</dbReference>
<dbReference type="Proteomes" id="UP000713904">
    <property type="component" value="Unassembled WGS sequence"/>
</dbReference>
<gene>
    <name evidence="3" type="ORF">HLB29_05545</name>
</gene>
<dbReference type="Pfam" id="PF05738">
    <property type="entry name" value="Cna_B"/>
    <property type="match status" value="1"/>
</dbReference>